<reference evidence="2" key="1">
    <citation type="submission" date="2014-11" db="EMBL/GenBank/DDBJ databases">
        <authorList>
            <person name="Amaro Gonzalez C."/>
        </authorList>
    </citation>
    <scope>NUCLEOTIDE SEQUENCE</scope>
</reference>
<evidence type="ECO:0000256" key="1">
    <source>
        <dbReference type="SAM" id="Phobius"/>
    </source>
</evidence>
<keyword evidence="1" id="KW-0812">Transmembrane</keyword>
<feature type="transmembrane region" description="Helical" evidence="1">
    <location>
        <begin position="46"/>
        <end position="64"/>
    </location>
</feature>
<sequence length="70" mass="7754">MSQCRPNAASSFPFPLLILSFPTAFYSFLIPSFLHNYEAVCQRTSNLVFLFPLSVSHAELVAMLPSPAAF</sequence>
<organism evidence="2">
    <name type="scientific">Anguilla anguilla</name>
    <name type="common">European freshwater eel</name>
    <name type="synonym">Muraena anguilla</name>
    <dbReference type="NCBI Taxonomy" id="7936"/>
    <lineage>
        <taxon>Eukaryota</taxon>
        <taxon>Metazoa</taxon>
        <taxon>Chordata</taxon>
        <taxon>Craniata</taxon>
        <taxon>Vertebrata</taxon>
        <taxon>Euteleostomi</taxon>
        <taxon>Actinopterygii</taxon>
        <taxon>Neopterygii</taxon>
        <taxon>Teleostei</taxon>
        <taxon>Anguilliformes</taxon>
        <taxon>Anguillidae</taxon>
        <taxon>Anguilla</taxon>
    </lineage>
</organism>
<dbReference type="EMBL" id="GBXM01016435">
    <property type="protein sequence ID" value="JAH92142.1"/>
    <property type="molecule type" value="Transcribed_RNA"/>
</dbReference>
<proteinExistence type="predicted"/>
<name>A0A0E9WP47_ANGAN</name>
<reference evidence="2" key="2">
    <citation type="journal article" date="2015" name="Fish Shellfish Immunol.">
        <title>Early steps in the European eel (Anguilla anguilla)-Vibrio vulnificus interaction in the gills: Role of the RtxA13 toxin.</title>
        <authorList>
            <person name="Callol A."/>
            <person name="Pajuelo D."/>
            <person name="Ebbesson L."/>
            <person name="Teles M."/>
            <person name="MacKenzie S."/>
            <person name="Amaro C."/>
        </authorList>
    </citation>
    <scope>NUCLEOTIDE SEQUENCE</scope>
</reference>
<keyword evidence="1" id="KW-0472">Membrane</keyword>
<evidence type="ECO:0000313" key="2">
    <source>
        <dbReference type="EMBL" id="JAH92142.1"/>
    </source>
</evidence>
<keyword evidence="1" id="KW-1133">Transmembrane helix</keyword>
<accession>A0A0E9WP47</accession>
<protein>
    <submittedName>
        <fullName evidence="2">Uncharacterized protein</fullName>
    </submittedName>
</protein>
<feature type="transmembrane region" description="Helical" evidence="1">
    <location>
        <begin position="12"/>
        <end position="34"/>
    </location>
</feature>
<dbReference type="AlphaFoldDB" id="A0A0E9WP47"/>